<dbReference type="EMBL" id="CP016534">
    <property type="protein sequence ID" value="ANU10860.1"/>
    <property type="molecule type" value="Genomic_DNA"/>
</dbReference>
<sequence>MRLIVMFDLPVQSSADQRNYRKFKKFLHINGYSMVQYSIYSKIVMNHSALQFQKKKLQVNLPTKGHITSLLVTEKQFANMEQHNRPVRQEEQIDTVERTIEL</sequence>
<dbReference type="GO" id="GO:0043571">
    <property type="term" value="P:maintenance of CRISPR repeat elements"/>
    <property type="evidence" value="ECO:0007669"/>
    <property type="project" value="UniProtKB-UniRule"/>
</dbReference>
<evidence type="ECO:0000256" key="5">
    <source>
        <dbReference type="ARBA" id="ARBA00022759"/>
    </source>
</evidence>
<comment type="subunit">
    <text evidence="9">Homodimer, forms a heterotetramer with a Cas1 homodimer.</text>
</comment>
<dbReference type="EC" id="3.1.-.-" evidence="9"/>
<keyword evidence="5 9" id="KW-0255">Endonuclease</keyword>
<evidence type="ECO:0000313" key="13">
    <source>
        <dbReference type="Proteomes" id="UP000004725"/>
    </source>
</evidence>
<reference evidence="11" key="3">
    <citation type="submission" date="2016-10" db="EMBL/GenBank/DDBJ databases">
        <authorList>
            <person name="See-Too W.S."/>
        </authorList>
    </citation>
    <scope>NUCLEOTIDE SEQUENCE</scope>
    <source>
        <strain evidence="11">DSM 14505</strain>
    </source>
</reference>
<protein>
    <recommendedName>
        <fullName evidence="9">CRISPR-associated endoribonuclease Cas2</fullName>
        <ecNumber evidence="9">3.1.-.-</ecNumber>
    </recommendedName>
</protein>
<dbReference type="eggNOG" id="COG3512">
    <property type="taxonomic scope" value="Bacteria"/>
</dbReference>
<reference evidence="12 13" key="1">
    <citation type="journal article" date="2012" name="J. Bacteriol.">
        <title>Genome Sequence of the Antarctic Psychrophile Bacterium Planococcus antarcticus DSM 14505.</title>
        <authorList>
            <person name="Margolles A."/>
            <person name="Gueimonde M."/>
            <person name="Sanchez B."/>
        </authorList>
    </citation>
    <scope>NUCLEOTIDE SEQUENCE [LARGE SCALE GENOMIC DNA]</scope>
    <source>
        <strain evidence="12 13">DSM 14505</strain>
    </source>
</reference>
<dbReference type="SUPFAM" id="SSF143430">
    <property type="entry name" value="TTP0101/SSO1404-like"/>
    <property type="match status" value="1"/>
</dbReference>
<feature type="binding site" evidence="9">
    <location>
        <position position="8"/>
    </location>
    <ligand>
        <name>Mg(2+)</name>
        <dbReference type="ChEBI" id="CHEBI:18420"/>
        <note>catalytic</note>
    </ligand>
</feature>
<dbReference type="RefSeq" id="WP_006828300.1">
    <property type="nucleotide sequence ID" value="NZ_AJYB01000006.1"/>
</dbReference>
<dbReference type="InterPro" id="IPR019199">
    <property type="entry name" value="Virulence_VapD/CRISPR_Cas2"/>
</dbReference>
<keyword evidence="4 9" id="KW-0479">Metal-binding</keyword>
<dbReference type="AlphaFoldDB" id="A0A1C7DH22"/>
<keyword evidence="8 9" id="KW-0051">Antiviral defense</keyword>
<comment type="function">
    <text evidence="9">CRISPR (clustered regularly interspaced short palindromic repeat), is an adaptive immune system that provides protection against mobile genetic elements (viruses, transposable elements and conjugative plasmids). CRISPR clusters contain sequences complementary to antecedent mobile elements and target invading nucleic acids. CRISPR clusters are transcribed and processed into CRISPR RNA (crRNA). Functions as a ssRNA-specific endoribonuclease. Involved in the integration of spacer DNA into the CRISPR cassette.</text>
</comment>
<evidence type="ECO:0000256" key="3">
    <source>
        <dbReference type="ARBA" id="ARBA00022722"/>
    </source>
</evidence>
<evidence type="ECO:0000256" key="8">
    <source>
        <dbReference type="ARBA" id="ARBA00023118"/>
    </source>
</evidence>
<dbReference type="Proteomes" id="UP000004725">
    <property type="component" value="Unassembled WGS sequence"/>
</dbReference>
<dbReference type="GO" id="GO:0016787">
    <property type="term" value="F:hydrolase activity"/>
    <property type="evidence" value="ECO:0007669"/>
    <property type="project" value="UniProtKB-KW"/>
</dbReference>
<comment type="similarity">
    <text evidence="2 9">Belongs to the CRISPR-associated endoribonuclease Cas2 protein family.</text>
</comment>
<evidence type="ECO:0000313" key="14">
    <source>
        <dbReference type="Proteomes" id="UP000092661"/>
    </source>
</evidence>
<name>A0A1C7DH22_9BACL</name>
<evidence type="ECO:0000313" key="12">
    <source>
        <dbReference type="EMBL" id="EIM08308.1"/>
    </source>
</evidence>
<dbReference type="HAMAP" id="MF_01471">
    <property type="entry name" value="Cas2"/>
    <property type="match status" value="1"/>
</dbReference>
<evidence type="ECO:0000256" key="9">
    <source>
        <dbReference type="HAMAP-Rule" id="MF_01471"/>
    </source>
</evidence>
<dbReference type="KEGG" id="pana:BBH88_11330"/>
<keyword evidence="14" id="KW-1185">Reference proteome</keyword>
<evidence type="ECO:0000256" key="7">
    <source>
        <dbReference type="ARBA" id="ARBA00022842"/>
    </source>
</evidence>
<keyword evidence="7 9" id="KW-0460">Magnesium</keyword>
<reference evidence="14" key="2">
    <citation type="submission" date="2016-07" db="EMBL/GenBank/DDBJ databases">
        <authorList>
            <person name="See-Too W.S."/>
        </authorList>
    </citation>
    <scope>NUCLEOTIDE SEQUENCE [LARGE SCALE GENOMIC DNA]</scope>
    <source>
        <strain evidence="14">DSM 14505</strain>
    </source>
</reference>
<dbReference type="GO" id="GO:0051607">
    <property type="term" value="P:defense response to virus"/>
    <property type="evidence" value="ECO:0007669"/>
    <property type="project" value="UniProtKB-UniRule"/>
</dbReference>
<dbReference type="GO" id="GO:0004521">
    <property type="term" value="F:RNA endonuclease activity"/>
    <property type="evidence" value="ECO:0007669"/>
    <property type="project" value="InterPro"/>
</dbReference>
<dbReference type="OrthoDB" id="9791737at2"/>
<feature type="region of interest" description="Disordered" evidence="10">
    <location>
        <begin position="82"/>
        <end position="102"/>
    </location>
</feature>
<evidence type="ECO:0000256" key="1">
    <source>
        <dbReference type="ARBA" id="ARBA00001946"/>
    </source>
</evidence>
<proteinExistence type="inferred from homology"/>
<evidence type="ECO:0000256" key="6">
    <source>
        <dbReference type="ARBA" id="ARBA00022801"/>
    </source>
</evidence>
<organism evidence="12 13">
    <name type="scientific">Planococcus antarcticus DSM 14505</name>
    <dbReference type="NCBI Taxonomy" id="1185653"/>
    <lineage>
        <taxon>Bacteria</taxon>
        <taxon>Bacillati</taxon>
        <taxon>Bacillota</taxon>
        <taxon>Bacilli</taxon>
        <taxon>Bacillales</taxon>
        <taxon>Caryophanaceae</taxon>
        <taxon>Planococcus</taxon>
    </lineage>
</organism>
<evidence type="ECO:0000256" key="2">
    <source>
        <dbReference type="ARBA" id="ARBA00009959"/>
    </source>
</evidence>
<evidence type="ECO:0000256" key="10">
    <source>
        <dbReference type="SAM" id="MobiDB-lite"/>
    </source>
</evidence>
<keyword evidence="6 9" id="KW-0378">Hydrolase</keyword>
<dbReference type="EMBL" id="AJYB01000006">
    <property type="protein sequence ID" value="EIM08308.1"/>
    <property type="molecule type" value="Genomic_DNA"/>
</dbReference>
<accession>A0A1C7DH22</accession>
<evidence type="ECO:0000256" key="4">
    <source>
        <dbReference type="ARBA" id="ARBA00022723"/>
    </source>
</evidence>
<dbReference type="GO" id="GO:0046872">
    <property type="term" value="F:metal ion binding"/>
    <property type="evidence" value="ECO:0007669"/>
    <property type="project" value="UniProtKB-UniRule"/>
</dbReference>
<gene>
    <name evidence="9" type="primary">cas2</name>
    <name evidence="12" type="ORF">A1A1_01398</name>
    <name evidence="11" type="ORF">BBH88_11330</name>
</gene>
<comment type="cofactor">
    <cofactor evidence="1 9">
        <name>Mg(2+)</name>
        <dbReference type="ChEBI" id="CHEBI:18420"/>
    </cofactor>
</comment>
<dbReference type="NCBIfam" id="TIGR01573">
    <property type="entry name" value="cas2"/>
    <property type="match status" value="1"/>
</dbReference>
<evidence type="ECO:0000313" key="11">
    <source>
        <dbReference type="EMBL" id="ANU10860.1"/>
    </source>
</evidence>
<dbReference type="Pfam" id="PF09827">
    <property type="entry name" value="CRISPR_Cas2"/>
    <property type="match status" value="1"/>
</dbReference>
<dbReference type="Proteomes" id="UP000092661">
    <property type="component" value="Chromosome"/>
</dbReference>
<keyword evidence="3 9" id="KW-0540">Nuclease</keyword>
<dbReference type="InterPro" id="IPR021127">
    <property type="entry name" value="CRISPR_associated_Cas2"/>
</dbReference>